<dbReference type="GO" id="GO:0008168">
    <property type="term" value="F:methyltransferase activity"/>
    <property type="evidence" value="ECO:0007669"/>
    <property type="project" value="UniProtKB-KW"/>
</dbReference>
<name>A0ABR7YYC7_9PSED</name>
<keyword evidence="1 5" id="KW-0489">Methyltransferase</keyword>
<feature type="domain" description="Methyltransferase small" evidence="4">
    <location>
        <begin position="139"/>
        <end position="260"/>
    </location>
</feature>
<evidence type="ECO:0000256" key="1">
    <source>
        <dbReference type="ARBA" id="ARBA00022603"/>
    </source>
</evidence>
<dbReference type="Gene3D" id="3.40.50.150">
    <property type="entry name" value="Vaccinia Virus protein VP39"/>
    <property type="match status" value="1"/>
</dbReference>
<sequence>MTAIETGALPEGSVGRSSDTSLVELGRLLRQQGYRFTTVTPLTHQRVLARNRHGGARDLRDLFGWSLPFDAAVAGPQVLRQLQHAGALQPEGERWRSTVRWSSLDGLLLVHSSFPTQAQDAVFFGPDTYRFARAIKVHLAAAGAVRRAADIGCGSGAGALLIARAQPHAEVLALDINPRALHYAQANARLAGTVNVSCRHSDVLQHTEGAFDLIVANPPYMQDPERRAYRHGGDDLGSSLSRRIVEEAMQRLAPGGSLLLYTGVAMVAGQDPFLAGLRPLLEQPGWAWRYEEVDPDVFGEELETIAYASAERIAAVVLTLTREG</sequence>
<comment type="caution">
    <text evidence="5">The sequence shown here is derived from an EMBL/GenBank/DDBJ whole genome shotgun (WGS) entry which is preliminary data.</text>
</comment>
<dbReference type="InterPro" id="IPR002052">
    <property type="entry name" value="DNA_methylase_N6_adenine_CS"/>
</dbReference>
<dbReference type="PANTHER" id="PTHR18895">
    <property type="entry name" value="HEMK METHYLTRANSFERASE"/>
    <property type="match status" value="1"/>
</dbReference>
<dbReference type="RefSeq" id="WP_190418351.1">
    <property type="nucleotide sequence ID" value="NZ_JAAOCA010000006.1"/>
</dbReference>
<evidence type="ECO:0000259" key="4">
    <source>
        <dbReference type="Pfam" id="PF05175"/>
    </source>
</evidence>
<dbReference type="CDD" id="cd02440">
    <property type="entry name" value="AdoMet_MTases"/>
    <property type="match status" value="1"/>
</dbReference>
<dbReference type="Pfam" id="PF05175">
    <property type="entry name" value="MTS"/>
    <property type="match status" value="1"/>
</dbReference>
<keyword evidence="6" id="KW-1185">Reference proteome</keyword>
<evidence type="ECO:0000313" key="6">
    <source>
        <dbReference type="Proteomes" id="UP000805841"/>
    </source>
</evidence>
<gene>
    <name evidence="5" type="ORF">HAQ05_05795</name>
</gene>
<proteinExistence type="predicted"/>
<dbReference type="PANTHER" id="PTHR18895:SF74">
    <property type="entry name" value="MTRF1L RELEASE FACTOR GLUTAMINE METHYLTRANSFERASE"/>
    <property type="match status" value="1"/>
</dbReference>
<evidence type="ECO:0000313" key="5">
    <source>
        <dbReference type="EMBL" id="MBD1598216.1"/>
    </source>
</evidence>
<evidence type="ECO:0000256" key="2">
    <source>
        <dbReference type="ARBA" id="ARBA00022679"/>
    </source>
</evidence>
<keyword evidence="3" id="KW-0949">S-adenosyl-L-methionine</keyword>
<evidence type="ECO:0000256" key="3">
    <source>
        <dbReference type="ARBA" id="ARBA00022691"/>
    </source>
</evidence>
<dbReference type="InterPro" id="IPR029063">
    <property type="entry name" value="SAM-dependent_MTases_sf"/>
</dbReference>
<dbReference type="Proteomes" id="UP000805841">
    <property type="component" value="Unassembled WGS sequence"/>
</dbReference>
<dbReference type="PROSITE" id="PS00092">
    <property type="entry name" value="N6_MTASE"/>
    <property type="match status" value="1"/>
</dbReference>
<organism evidence="5 6">
    <name type="scientific">Pseudomonas typographi</name>
    <dbReference type="NCBI Taxonomy" id="2715964"/>
    <lineage>
        <taxon>Bacteria</taxon>
        <taxon>Pseudomonadati</taxon>
        <taxon>Pseudomonadota</taxon>
        <taxon>Gammaproteobacteria</taxon>
        <taxon>Pseudomonadales</taxon>
        <taxon>Pseudomonadaceae</taxon>
        <taxon>Pseudomonas</taxon>
    </lineage>
</organism>
<dbReference type="GO" id="GO:0032259">
    <property type="term" value="P:methylation"/>
    <property type="evidence" value="ECO:0007669"/>
    <property type="project" value="UniProtKB-KW"/>
</dbReference>
<dbReference type="InterPro" id="IPR050320">
    <property type="entry name" value="N5-glutamine_MTase"/>
</dbReference>
<dbReference type="InterPro" id="IPR007848">
    <property type="entry name" value="Small_mtfrase_dom"/>
</dbReference>
<protein>
    <submittedName>
        <fullName evidence="5">Methyltransferase</fullName>
    </submittedName>
</protein>
<reference evidence="5 6" key="1">
    <citation type="journal article" date="2020" name="Insects">
        <title>Bacteria Belonging to Pseudomonas typographi sp. nov. from the Bark Beetle Ips typographus Have Genomic Potential to Aid in the Host Ecology.</title>
        <authorList>
            <person name="Peral-Aranega E."/>
            <person name="Saati-Santamaria Z."/>
            <person name="Kolarik M."/>
            <person name="Rivas R."/>
            <person name="Garcia-Fraile P."/>
        </authorList>
    </citation>
    <scope>NUCLEOTIDE SEQUENCE [LARGE SCALE GENOMIC DNA]</scope>
    <source>
        <strain evidence="5 6">CA3A</strain>
    </source>
</reference>
<keyword evidence="2" id="KW-0808">Transferase</keyword>
<accession>A0ABR7YYC7</accession>
<dbReference type="SUPFAM" id="SSF53335">
    <property type="entry name" value="S-adenosyl-L-methionine-dependent methyltransferases"/>
    <property type="match status" value="1"/>
</dbReference>
<dbReference type="EMBL" id="JAAOCA010000006">
    <property type="protein sequence ID" value="MBD1598216.1"/>
    <property type="molecule type" value="Genomic_DNA"/>
</dbReference>